<evidence type="ECO:0000256" key="2">
    <source>
        <dbReference type="ARBA" id="ARBA00008873"/>
    </source>
</evidence>
<evidence type="ECO:0000259" key="12">
    <source>
        <dbReference type="Pfam" id="PF16916"/>
    </source>
</evidence>
<feature type="transmembrane region" description="Helical" evidence="10">
    <location>
        <begin position="102"/>
        <end position="122"/>
    </location>
</feature>
<reference evidence="14" key="1">
    <citation type="journal article" date="2019" name="Int. J. Syst. Evol. Microbiol.">
        <title>The Global Catalogue of Microorganisms (GCM) 10K type strain sequencing project: providing services to taxonomists for standard genome sequencing and annotation.</title>
        <authorList>
            <consortium name="The Broad Institute Genomics Platform"/>
            <consortium name="The Broad Institute Genome Sequencing Center for Infectious Disease"/>
            <person name="Wu L."/>
            <person name="Ma J."/>
        </authorList>
    </citation>
    <scope>NUCLEOTIDE SEQUENCE [LARGE SCALE GENOMIC DNA]</scope>
    <source>
        <strain evidence="14">KCTC 42424</strain>
    </source>
</reference>
<dbReference type="NCBIfam" id="TIGR01297">
    <property type="entry name" value="CDF"/>
    <property type="match status" value="1"/>
</dbReference>
<organism evidence="13 14">
    <name type="scientific">Bacterioplanoides pacificum</name>
    <dbReference type="NCBI Taxonomy" id="1171596"/>
    <lineage>
        <taxon>Bacteria</taxon>
        <taxon>Pseudomonadati</taxon>
        <taxon>Pseudomonadota</taxon>
        <taxon>Gammaproteobacteria</taxon>
        <taxon>Oceanospirillales</taxon>
        <taxon>Oceanospirillaceae</taxon>
        <taxon>Bacterioplanoides</taxon>
    </lineage>
</organism>
<dbReference type="InterPro" id="IPR058533">
    <property type="entry name" value="Cation_efflux_TM"/>
</dbReference>
<dbReference type="SUPFAM" id="SSF161111">
    <property type="entry name" value="Cation efflux protein transmembrane domain-like"/>
    <property type="match status" value="1"/>
</dbReference>
<evidence type="ECO:0000256" key="8">
    <source>
        <dbReference type="ARBA" id="ARBA00023136"/>
    </source>
</evidence>
<feature type="transmembrane region" description="Helical" evidence="10">
    <location>
        <begin position="137"/>
        <end position="156"/>
    </location>
</feature>
<keyword evidence="3" id="KW-0813">Transport</keyword>
<evidence type="ECO:0000256" key="5">
    <source>
        <dbReference type="ARBA" id="ARBA00022906"/>
    </source>
</evidence>
<name>A0ABV7VWJ6_9GAMM</name>
<evidence type="ECO:0000256" key="4">
    <source>
        <dbReference type="ARBA" id="ARBA00022692"/>
    </source>
</evidence>
<dbReference type="EMBL" id="JBHRYB010000015">
    <property type="protein sequence ID" value="MFC3681398.1"/>
    <property type="molecule type" value="Genomic_DNA"/>
</dbReference>
<feature type="transmembrane region" description="Helical" evidence="10">
    <location>
        <begin position="201"/>
        <end position="219"/>
    </location>
</feature>
<protein>
    <submittedName>
        <fullName evidence="13">Cation diffusion facilitator family transporter</fullName>
    </submittedName>
</protein>
<evidence type="ECO:0000256" key="3">
    <source>
        <dbReference type="ARBA" id="ARBA00022448"/>
    </source>
</evidence>
<comment type="similarity">
    <text evidence="2">Belongs to the cation diffusion facilitator (CDF) transporter (TC 2.A.4) family. SLC30A subfamily.</text>
</comment>
<evidence type="ECO:0000256" key="6">
    <source>
        <dbReference type="ARBA" id="ARBA00022989"/>
    </source>
</evidence>
<keyword evidence="4 10" id="KW-0812">Transmembrane</keyword>
<dbReference type="Pfam" id="PF16916">
    <property type="entry name" value="ZT_dimer"/>
    <property type="match status" value="1"/>
</dbReference>
<evidence type="ECO:0000313" key="13">
    <source>
        <dbReference type="EMBL" id="MFC3681398.1"/>
    </source>
</evidence>
<feature type="compositionally biased region" description="Basic and acidic residues" evidence="9">
    <location>
        <begin position="1"/>
        <end position="19"/>
    </location>
</feature>
<keyword evidence="6 10" id="KW-1133">Transmembrane helix</keyword>
<keyword evidence="8 10" id="KW-0472">Membrane</keyword>
<comment type="caution">
    <text evidence="13">The sequence shown here is derived from an EMBL/GenBank/DDBJ whole genome shotgun (WGS) entry which is preliminary data.</text>
</comment>
<proteinExistence type="inferred from homology"/>
<dbReference type="InterPro" id="IPR002524">
    <property type="entry name" value="Cation_efflux"/>
</dbReference>
<dbReference type="InterPro" id="IPR027470">
    <property type="entry name" value="Cation_efflux_CTD"/>
</dbReference>
<dbReference type="Proteomes" id="UP001595722">
    <property type="component" value="Unassembled WGS sequence"/>
</dbReference>
<comment type="subcellular location">
    <subcellularLocation>
        <location evidence="1">Membrane</location>
        <topology evidence="1">Multi-pass membrane protein</topology>
    </subcellularLocation>
</comment>
<dbReference type="InterPro" id="IPR050681">
    <property type="entry name" value="CDF/SLC30A"/>
</dbReference>
<evidence type="ECO:0000256" key="9">
    <source>
        <dbReference type="SAM" id="MobiDB-lite"/>
    </source>
</evidence>
<keyword evidence="7" id="KW-0406">Ion transport</keyword>
<evidence type="ECO:0000313" key="14">
    <source>
        <dbReference type="Proteomes" id="UP001595722"/>
    </source>
</evidence>
<accession>A0ABV7VWJ6</accession>
<dbReference type="SUPFAM" id="SSF160240">
    <property type="entry name" value="Cation efflux protein cytoplasmic domain-like"/>
    <property type="match status" value="1"/>
</dbReference>
<dbReference type="Pfam" id="PF01545">
    <property type="entry name" value="Cation_efflux"/>
    <property type="match status" value="1"/>
</dbReference>
<keyword evidence="5" id="KW-0864">Zinc transport</keyword>
<dbReference type="PANTHER" id="PTHR11562">
    <property type="entry name" value="CATION EFFLUX PROTEIN/ ZINC TRANSPORTER"/>
    <property type="match status" value="1"/>
</dbReference>
<keyword evidence="5" id="KW-0862">Zinc</keyword>
<dbReference type="PANTHER" id="PTHR11562:SF17">
    <property type="entry name" value="RE54080P-RELATED"/>
    <property type="match status" value="1"/>
</dbReference>
<dbReference type="InterPro" id="IPR027469">
    <property type="entry name" value="Cation_efflux_TMD_sf"/>
</dbReference>
<feature type="transmembrane region" description="Helical" evidence="10">
    <location>
        <begin position="37"/>
        <end position="57"/>
    </location>
</feature>
<dbReference type="RefSeq" id="WP_376867784.1">
    <property type="nucleotide sequence ID" value="NZ_JBHRYB010000015.1"/>
</dbReference>
<evidence type="ECO:0000259" key="11">
    <source>
        <dbReference type="Pfam" id="PF01545"/>
    </source>
</evidence>
<feature type="transmembrane region" description="Helical" evidence="10">
    <location>
        <begin position="177"/>
        <end position="195"/>
    </location>
</feature>
<evidence type="ECO:0000256" key="7">
    <source>
        <dbReference type="ARBA" id="ARBA00023065"/>
    </source>
</evidence>
<dbReference type="InterPro" id="IPR036837">
    <property type="entry name" value="Cation_efflux_CTD_sf"/>
</dbReference>
<feature type="domain" description="Cation efflux protein cytoplasmic" evidence="12">
    <location>
        <begin position="230"/>
        <end position="293"/>
    </location>
</feature>
<evidence type="ECO:0000256" key="1">
    <source>
        <dbReference type="ARBA" id="ARBA00004141"/>
    </source>
</evidence>
<keyword evidence="14" id="KW-1185">Reference proteome</keyword>
<sequence length="316" mass="35057">MGQSSHSDHNHNHDADHKHAPGASHSHLPLDASSARITWAFILNLSFTIIEFIGGWLTNSTAIMSDAVHDLGDTLSIGSAWVLNKLGRKKATDDFSYGFRRLSLYGAMINSLVLIAGSVFVLTEAVPRLFNPVMPDAQGMLGLAILGVTVNGFAAYRLSAGQSLNEKVLNWHLLEDVLGWAAVLVVSIVLMFIDMPILDPLLSIAFTLFILVNVARNFWTTLKLFAQSVPDGELRLKILDALSTVDKVESIHHMHLWSLDGEQHVLTVHLKVKDELSSSEHFEIKKQIDINLKPFSLEHTTIELEWPSESCRDSEH</sequence>
<feature type="region of interest" description="Disordered" evidence="9">
    <location>
        <begin position="1"/>
        <end position="27"/>
    </location>
</feature>
<dbReference type="Gene3D" id="1.20.1510.10">
    <property type="entry name" value="Cation efflux protein transmembrane domain"/>
    <property type="match status" value="1"/>
</dbReference>
<feature type="domain" description="Cation efflux protein transmembrane" evidence="11">
    <location>
        <begin position="39"/>
        <end position="223"/>
    </location>
</feature>
<gene>
    <name evidence="13" type="ORF">ACFOMG_14935</name>
</gene>
<evidence type="ECO:0000256" key="10">
    <source>
        <dbReference type="SAM" id="Phobius"/>
    </source>
</evidence>